<keyword evidence="2" id="KW-0732">Signal</keyword>
<feature type="region of interest" description="Disordered" evidence="1">
    <location>
        <begin position="24"/>
        <end position="80"/>
    </location>
</feature>
<protein>
    <submittedName>
        <fullName evidence="3">Uncharacterized protein</fullName>
    </submittedName>
</protein>
<dbReference type="RefSeq" id="WP_143105782.1">
    <property type="nucleotide sequence ID" value="NZ_FOZV01000002.1"/>
</dbReference>
<proteinExistence type="predicted"/>
<feature type="signal peptide" evidence="2">
    <location>
        <begin position="1"/>
        <end position="26"/>
    </location>
</feature>
<evidence type="ECO:0000256" key="2">
    <source>
        <dbReference type="SAM" id="SignalP"/>
    </source>
</evidence>
<organism evidence="3 4">
    <name type="scientific">Brevundimonas viscosa</name>
    <dbReference type="NCBI Taxonomy" id="871741"/>
    <lineage>
        <taxon>Bacteria</taxon>
        <taxon>Pseudomonadati</taxon>
        <taxon>Pseudomonadota</taxon>
        <taxon>Alphaproteobacteria</taxon>
        <taxon>Caulobacterales</taxon>
        <taxon>Caulobacteraceae</taxon>
        <taxon>Brevundimonas</taxon>
    </lineage>
</organism>
<feature type="compositionally biased region" description="Basic and acidic residues" evidence="1">
    <location>
        <begin position="37"/>
        <end position="80"/>
    </location>
</feature>
<dbReference type="AlphaFoldDB" id="A0A1I6Q445"/>
<name>A0A1I6Q445_9CAUL</name>
<keyword evidence="4" id="KW-1185">Reference proteome</keyword>
<sequence length="338" mass="38601">MKHLATLSITLGATLALGLAAPAADAQNPGRGGENGRGPERAAGRQDNDNGNRGGDRGRGPERNAERQMERRVEREAERVRNVRQNEARDLERRLDRAREVRRDEARNVERRLERDLDAVRDRGRDEAQRLDRRPERDDDRLFPIVRDLDRGLIAGCPPGLAKRNNGCLPPGQERKIARASSYWLWDRGDDYRYRFDEGYMYRLNPRGDLLGWLPALGGALAVGQPWPSQYTDWRPAPDYYTRYYGLEDRYQYRYADGALYGVDPTTQAIGQVAALLTGQPWTVGQPMPAGYDIYNVPYQYRSRYADTPDSLYRYSDGYVYQVDPTTQLVMAAIQLLA</sequence>
<dbReference type="Proteomes" id="UP000198788">
    <property type="component" value="Unassembled WGS sequence"/>
</dbReference>
<evidence type="ECO:0000256" key="1">
    <source>
        <dbReference type="SAM" id="MobiDB-lite"/>
    </source>
</evidence>
<gene>
    <name evidence="3" type="ORF">SAMN05192570_1539</name>
</gene>
<reference evidence="4" key="1">
    <citation type="submission" date="2016-10" db="EMBL/GenBank/DDBJ databases">
        <authorList>
            <person name="Varghese N."/>
            <person name="Submissions S."/>
        </authorList>
    </citation>
    <scope>NUCLEOTIDE SEQUENCE [LARGE SCALE GENOMIC DNA]</scope>
    <source>
        <strain evidence="4">CGMCC 1.10683</strain>
    </source>
</reference>
<dbReference type="OrthoDB" id="7408224at2"/>
<evidence type="ECO:0000313" key="4">
    <source>
        <dbReference type="Proteomes" id="UP000198788"/>
    </source>
</evidence>
<evidence type="ECO:0000313" key="3">
    <source>
        <dbReference type="EMBL" id="SFS47128.1"/>
    </source>
</evidence>
<dbReference type="EMBL" id="FOZV01000002">
    <property type="protein sequence ID" value="SFS47128.1"/>
    <property type="molecule type" value="Genomic_DNA"/>
</dbReference>
<accession>A0A1I6Q445</accession>
<feature type="chain" id="PRO_5011448099" evidence="2">
    <location>
        <begin position="27"/>
        <end position="338"/>
    </location>
</feature>
<dbReference type="STRING" id="871741.SAMN05192570_1539"/>